<keyword evidence="1" id="KW-0677">Repeat</keyword>
<feature type="region of interest" description="Disordered" evidence="4">
    <location>
        <begin position="642"/>
        <end position="663"/>
    </location>
</feature>
<evidence type="ECO:0000313" key="7">
    <source>
        <dbReference type="Proteomes" id="UP001634394"/>
    </source>
</evidence>
<feature type="repeat" description="ANK" evidence="3">
    <location>
        <begin position="1308"/>
        <end position="1340"/>
    </location>
</feature>
<dbReference type="InterPro" id="IPR050889">
    <property type="entry name" value="Dendritic_Spine_Reg/Scaffold"/>
</dbReference>
<dbReference type="InterPro" id="IPR049050">
    <property type="entry name" value="nSTAND3"/>
</dbReference>
<gene>
    <name evidence="6" type="ORF">ACJMK2_007833</name>
</gene>
<dbReference type="Pfam" id="PF20720">
    <property type="entry name" value="nSTAND3"/>
    <property type="match status" value="1"/>
</dbReference>
<dbReference type="Pfam" id="PF13637">
    <property type="entry name" value="Ank_4"/>
    <property type="match status" value="3"/>
</dbReference>
<evidence type="ECO:0000259" key="5">
    <source>
        <dbReference type="Pfam" id="PF20720"/>
    </source>
</evidence>
<evidence type="ECO:0000256" key="4">
    <source>
        <dbReference type="SAM" id="MobiDB-lite"/>
    </source>
</evidence>
<feature type="domain" description="Novel STAND NTPase 3" evidence="5">
    <location>
        <begin position="6"/>
        <end position="169"/>
    </location>
</feature>
<dbReference type="SMART" id="SM00248">
    <property type="entry name" value="ANK"/>
    <property type="match status" value="31"/>
</dbReference>
<dbReference type="Pfam" id="PF12796">
    <property type="entry name" value="Ank_2"/>
    <property type="match status" value="7"/>
</dbReference>
<comment type="caution">
    <text evidence="6">The sequence shown here is derived from an EMBL/GenBank/DDBJ whole genome shotgun (WGS) entry which is preliminary data.</text>
</comment>
<feature type="non-terminal residue" evidence="6">
    <location>
        <position position="1"/>
    </location>
</feature>
<accession>A0ABD3VJP8</accession>
<dbReference type="Pfam" id="PF00023">
    <property type="entry name" value="Ank"/>
    <property type="match status" value="1"/>
</dbReference>
<proteinExistence type="predicted"/>
<dbReference type="SUPFAM" id="SSF52540">
    <property type="entry name" value="P-loop containing nucleoside triphosphate hydrolases"/>
    <property type="match status" value="1"/>
</dbReference>
<dbReference type="InterPro" id="IPR036770">
    <property type="entry name" value="Ankyrin_rpt-contain_sf"/>
</dbReference>
<organism evidence="6 7">
    <name type="scientific">Sinanodonta woodiana</name>
    <name type="common">Chinese pond mussel</name>
    <name type="synonym">Anodonta woodiana</name>
    <dbReference type="NCBI Taxonomy" id="1069815"/>
    <lineage>
        <taxon>Eukaryota</taxon>
        <taxon>Metazoa</taxon>
        <taxon>Spiralia</taxon>
        <taxon>Lophotrochozoa</taxon>
        <taxon>Mollusca</taxon>
        <taxon>Bivalvia</taxon>
        <taxon>Autobranchia</taxon>
        <taxon>Heteroconchia</taxon>
        <taxon>Palaeoheterodonta</taxon>
        <taxon>Unionida</taxon>
        <taxon>Unionoidea</taxon>
        <taxon>Unionidae</taxon>
        <taxon>Unioninae</taxon>
        <taxon>Sinanodonta</taxon>
    </lineage>
</organism>
<protein>
    <recommendedName>
        <fullName evidence="5">Novel STAND NTPase 3 domain-containing protein</fullName>
    </recommendedName>
</protein>
<dbReference type="SUPFAM" id="SSF48403">
    <property type="entry name" value="Ankyrin repeat"/>
    <property type="match status" value="4"/>
</dbReference>
<dbReference type="InterPro" id="IPR027417">
    <property type="entry name" value="P-loop_NTPase"/>
</dbReference>
<feature type="repeat" description="ANK" evidence="3">
    <location>
        <begin position="1040"/>
        <end position="1072"/>
    </location>
</feature>
<reference evidence="6 7" key="1">
    <citation type="submission" date="2024-11" db="EMBL/GenBank/DDBJ databases">
        <title>Chromosome-level genome assembly of the freshwater bivalve Anodonta woodiana.</title>
        <authorList>
            <person name="Chen X."/>
        </authorList>
    </citation>
    <scope>NUCLEOTIDE SEQUENCE [LARGE SCALE GENOMIC DNA]</scope>
    <source>
        <strain evidence="6">MN2024</strain>
        <tissue evidence="6">Gills</tissue>
    </source>
</reference>
<feature type="repeat" description="ANK" evidence="3">
    <location>
        <begin position="479"/>
        <end position="511"/>
    </location>
</feature>
<feature type="repeat" description="ANK" evidence="3">
    <location>
        <begin position="1576"/>
        <end position="1602"/>
    </location>
</feature>
<feature type="repeat" description="ANK" evidence="3">
    <location>
        <begin position="1107"/>
        <end position="1133"/>
    </location>
</feature>
<dbReference type="Proteomes" id="UP001634394">
    <property type="component" value="Unassembled WGS sequence"/>
</dbReference>
<feature type="repeat" description="ANK" evidence="3">
    <location>
        <begin position="842"/>
        <end position="865"/>
    </location>
</feature>
<evidence type="ECO:0000256" key="2">
    <source>
        <dbReference type="ARBA" id="ARBA00023043"/>
    </source>
</evidence>
<dbReference type="EMBL" id="JBJQND010000011">
    <property type="protein sequence ID" value="KAL3861816.1"/>
    <property type="molecule type" value="Genomic_DNA"/>
</dbReference>
<evidence type="ECO:0000256" key="1">
    <source>
        <dbReference type="ARBA" id="ARBA00022737"/>
    </source>
</evidence>
<dbReference type="PROSITE" id="PS50088">
    <property type="entry name" value="ANK_REPEAT"/>
    <property type="match status" value="11"/>
</dbReference>
<feature type="repeat" description="ANK" evidence="3">
    <location>
        <begin position="772"/>
        <end position="798"/>
    </location>
</feature>
<feature type="repeat" description="ANK" evidence="3">
    <location>
        <begin position="1375"/>
        <end position="1401"/>
    </location>
</feature>
<keyword evidence="7" id="KW-1185">Reference proteome</keyword>
<feature type="repeat" description="ANK" evidence="3">
    <location>
        <begin position="973"/>
        <end position="999"/>
    </location>
</feature>
<feature type="repeat" description="ANK" evidence="3">
    <location>
        <begin position="906"/>
        <end position="932"/>
    </location>
</feature>
<evidence type="ECO:0000256" key="3">
    <source>
        <dbReference type="PROSITE-ProRule" id="PRU00023"/>
    </source>
</evidence>
<feature type="compositionally biased region" description="Basic and acidic residues" evidence="4">
    <location>
        <begin position="642"/>
        <end position="654"/>
    </location>
</feature>
<dbReference type="PROSITE" id="PS50297">
    <property type="entry name" value="ANK_REP_REGION"/>
    <property type="match status" value="11"/>
</dbReference>
<sequence>HADAFFVRNQRYTAGKIILDRHGKILITGKAGQGKTYLAYQLLLECLEDKNNVKPLIISTADEWKKLADSSTELAIVVDDMCGKYGLLQGEIKKWNENARFITALIDNRKHTVIFTMRNHIYEETGQCLQLESEISDPLFCKDITLKLESDSMNLNEEDKVEFALKYLKKMDLNEDEVLQVCRINESSIGFPLLCRTAQSIGDKSKLFDYFTKPLEIILRELERLRMEKSIFYGCLVLAMLSGGTLKLESINVESMTSDREEDIKMICSSYSGLDVKLADIHQAANALCSTYLLFSKSDQSYSFIHNAIEEAVFLSYGKLQLTKTLKLCSLQSLCKLCRINNESPDSNAIAPALMLDLMPIHQDILIERFVRALETKLPSEFANIAEANVWSSEHFRNLFMYKCTTIHVLADTDQNSLLVHAANANNCDLANELLRGMKTLCAEYRIQAVSFLQKAATASSVHRDLCLFRQLMQTGDVNGNDIISLTVEKGSEEAVKFLLQNGADIKYRSENGRSLLHIACLHAKLHMVKLLQSQYPLLVNQCDSRGRSVCHYAASGGNVEILNFLVHKGADPMRKDINGINLLSYACVEGKKEMAFHLLDTFPDMLYSVENGRNVIPMCAAFGGSIDILKRVFKLLNVENRTDGNSHPEKKETNQQQQADQEDRLETGVILLQTADMGGQLEMIKYLAEIYPDMIHDYPKYNVSIYCNSKLTNYISNVSILQYLIDQGMDAWCRTATQETFLHRSCLACCLERTKFFVEKYPNMINAVDNCNATPAHYAAFGGNVSVLQYLIDKGLDPWCRTATQETLLHRSCHAGSLEMTMLLVDKYPDMINEVDNCKGTPSHYAASGGNVSVLQYLIDKGVDPWCRTATQETLLHRSCLAGRLEITKYLVEKYPDMTNEVDNCKATPAHDAASGGNVSVVQYLIDKGVDPWCRTDTQETLLHRACLAGSLEITKYLVEKYPDMINEVDNCKRTPAHAAAGGGNVSVLQYLIDHGFDPWCRTATQETLVHSSCLAGSLEITKYLVGKYPDMIRGVDNNKRTPAHYAVERGNVSVVQYLIDNGVDPCCKTATQETLLHRSCLACILEITQYLVGKYPDMINEVDNCNATPAHYAAYGGNVSILQYLIDKGIDPWCRTAKQETLLHRACYAGRLEMTTFLVGKYPDMINEVDICKATPSHCASFGGNVNVLQYFIDQGMDPWCRTDTQETLLHRACHGGSLEITKYLVEKYPDMINEVDNCKRTPAHAAAGGGNVSVLQYLIDQGLNPWCRTATQETLVHSSCLAGSLEITKYLVGKYPDMINKVDSYKRTPAHYAVERGNVSVVQYLIDNGVDPCCKTATQETLLHRSCLAGILEITQYLVGKYPNMINEVDNCKATPAHYAASGGNVSVLQYLIDKGIDPWCRTATQQTLLHLSCLAGSLEITEFLVEKYPDMINQVDNCKGTAAHDAADRGNIAVLQYLIDKGVDPWCRTATQETLLHSSCLQGQLEMSKYLVEKYPEMINEGDCCKRTPGYCAADSSNFSILEYLIDHGLDPLCKTSDQQSLLHVSCGKGLLEMTRYLVESYPKIIYQVDNYKRTAAHYAAGSGNVSLLHYLIDQGMDPWCRTAQRETLLHVSCLNGRLEMTQFLNSAYPDMIKKLDICGNTPVDYAAHSSNKSVLLFLLDQGYFYDQ</sequence>
<dbReference type="PANTHER" id="PTHR24166:SF48">
    <property type="entry name" value="PROTEIN VAPYRIN"/>
    <property type="match status" value="1"/>
</dbReference>
<dbReference type="InterPro" id="IPR002110">
    <property type="entry name" value="Ankyrin_rpt"/>
</dbReference>
<name>A0ABD3VJP8_SINWO</name>
<keyword evidence="2 3" id="KW-0040">ANK repeat</keyword>
<dbReference type="Gene3D" id="1.25.40.20">
    <property type="entry name" value="Ankyrin repeat-containing domain"/>
    <property type="match status" value="6"/>
</dbReference>
<dbReference type="PANTHER" id="PTHR24166">
    <property type="entry name" value="ROLLING PEBBLES, ISOFORM B"/>
    <property type="match status" value="1"/>
</dbReference>
<evidence type="ECO:0000313" key="6">
    <source>
        <dbReference type="EMBL" id="KAL3861816.1"/>
    </source>
</evidence>
<feature type="repeat" description="ANK" evidence="3">
    <location>
        <begin position="546"/>
        <end position="578"/>
    </location>
</feature>